<feature type="compositionally biased region" description="Polar residues" evidence="9">
    <location>
        <begin position="660"/>
        <end position="670"/>
    </location>
</feature>
<dbReference type="Pfam" id="PF00787">
    <property type="entry name" value="PX"/>
    <property type="match status" value="1"/>
</dbReference>
<dbReference type="CDD" id="cd06867">
    <property type="entry name" value="PX_SNX41_42"/>
    <property type="match status" value="1"/>
</dbReference>
<comment type="similarity">
    <text evidence="2">Belongs to the sorting nexin family.</text>
</comment>
<keyword evidence="6" id="KW-0072">Autophagy</keyword>
<evidence type="ECO:0000313" key="12">
    <source>
        <dbReference type="EMBL" id="WWC58736.1"/>
    </source>
</evidence>
<dbReference type="SMART" id="SM00312">
    <property type="entry name" value="PX"/>
    <property type="match status" value="1"/>
</dbReference>
<keyword evidence="7" id="KW-0446">Lipid-binding</keyword>
<sequence length="729" mass="79407">MDHPISSSASPPNPFSSSPASSPSPSPRPPRQSDEYSHSHPHSHGPDHGHDGSRPTSPSVSVLPPSLIGSASASASASPSPSYSSLNAGTVGSVGTPHRKASSMISAASGSPPPTHRASFPDPSKKPKSGSGLIASTGPKVKTDYCCSRDKEISLGEDVHIVDAFKTTEGGKASYITYVIQLGTHTTRRRYSAFLSLHQALTGLYPVLIIPPIPSKQSLTDYAVKGQTKAKEDATVIARRKRLLEDFLRRVLRHPILGGEHVVHRFLEDGVSWTEVLHSPPISLLPKNPLHAPSHNPTFQPSSPTSDHSPTSATTPAPSTASSNSYIAHHLLPTPSTSHPLKQPDQRFIDSEVFTEKFQNHFSGTMEKVNRRVTKRWTERAGDMSELGAVWNGFSLVEQGKLGEAIEKVGQAVDQEYLATAALLQAWERSTTEPLHIYSQFAALIRQRLSFRHQKHVQYELVQEALETQKDKLDLLENAEKEARRLEEALERGGRGLSSSEHIQAQAQHEAQERQERERERSRTRSGAGAGQGFGLLSAVKHSLSGMMDVDPEATRRANIGKTRDNISQLEDSLQASAQDLKYASTTLQADLDRFQRQKVADLRNLAIQLSKVHREWCKQNLEAWQAAQAAIREVDSHPNQPPTSAQPAVQDTLGGPSNLPGSASSNTMTMKMGDMRAEIDRIEAANKPLPLPERDEDTPFGENNENDNEEDGTPTKGKGKQAGPLGPL</sequence>
<dbReference type="SUPFAM" id="SSF64268">
    <property type="entry name" value="PX domain"/>
    <property type="match status" value="1"/>
</dbReference>
<keyword evidence="3" id="KW-0813">Transport</keyword>
<feature type="compositionally biased region" description="Basic and acidic residues" evidence="9">
    <location>
        <begin position="674"/>
        <end position="685"/>
    </location>
</feature>
<evidence type="ECO:0000313" key="13">
    <source>
        <dbReference type="Proteomes" id="UP000078595"/>
    </source>
</evidence>
<comment type="subcellular location">
    <subcellularLocation>
        <location evidence="1">Endosome membrane</location>
        <topology evidence="1">Peripheral membrane protein</topology>
    </subcellularLocation>
</comment>
<feature type="domain" description="PX" evidence="10">
    <location>
        <begin position="156"/>
        <end position="273"/>
    </location>
</feature>
<feature type="compositionally biased region" description="Low complexity" evidence="9">
    <location>
        <begin position="301"/>
        <end position="323"/>
    </location>
</feature>
<dbReference type="PANTHER" id="PTHR46979">
    <property type="entry name" value="SORTING NEXIN-41"/>
    <property type="match status" value="1"/>
</dbReference>
<dbReference type="InterPro" id="IPR027267">
    <property type="entry name" value="AH/BAR_dom_sf"/>
</dbReference>
<dbReference type="VEuPathDB" id="FungiDB:I303_01288"/>
<dbReference type="GO" id="GO:0006914">
    <property type="term" value="P:autophagy"/>
    <property type="evidence" value="ECO:0007669"/>
    <property type="project" value="UniProtKB-KW"/>
</dbReference>
<dbReference type="GO" id="GO:0010008">
    <property type="term" value="C:endosome membrane"/>
    <property type="evidence" value="ECO:0007669"/>
    <property type="project" value="UniProtKB-SubCell"/>
</dbReference>
<dbReference type="PROSITE" id="PS50195">
    <property type="entry name" value="PX"/>
    <property type="match status" value="1"/>
</dbReference>
<organism evidence="11">
    <name type="scientific">Kwoniella dejecticola CBS 10117</name>
    <dbReference type="NCBI Taxonomy" id="1296121"/>
    <lineage>
        <taxon>Eukaryota</taxon>
        <taxon>Fungi</taxon>
        <taxon>Dikarya</taxon>
        <taxon>Basidiomycota</taxon>
        <taxon>Agaricomycotina</taxon>
        <taxon>Tremellomycetes</taxon>
        <taxon>Tremellales</taxon>
        <taxon>Cryptococcaceae</taxon>
        <taxon>Kwoniella</taxon>
    </lineage>
</organism>
<feature type="compositionally biased region" description="Low complexity" evidence="9">
    <location>
        <begin position="55"/>
        <end position="86"/>
    </location>
</feature>
<dbReference type="InterPro" id="IPR044106">
    <property type="entry name" value="PX_Snx41/Atg20"/>
</dbReference>
<evidence type="ECO:0000256" key="5">
    <source>
        <dbReference type="ARBA" id="ARBA00022927"/>
    </source>
</evidence>
<dbReference type="GO" id="GO:0005829">
    <property type="term" value="C:cytosol"/>
    <property type="evidence" value="ECO:0007669"/>
    <property type="project" value="GOC"/>
</dbReference>
<dbReference type="GO" id="GO:0015031">
    <property type="term" value="P:protein transport"/>
    <property type="evidence" value="ECO:0007669"/>
    <property type="project" value="UniProtKB-KW"/>
</dbReference>
<reference evidence="12" key="2">
    <citation type="submission" date="2013-07" db="EMBL/GenBank/DDBJ databases">
        <authorList>
            <consortium name="The Broad Institute Genome Sequencing Platform"/>
            <person name="Cuomo C."/>
            <person name="Litvintseva A."/>
            <person name="Chen Y."/>
            <person name="Heitman J."/>
            <person name="Sun S."/>
            <person name="Springer D."/>
            <person name="Dromer F."/>
            <person name="Young S.K."/>
            <person name="Zeng Q."/>
            <person name="Gargeya S."/>
            <person name="Fitzgerald M."/>
            <person name="Abouelleil A."/>
            <person name="Alvarado L."/>
            <person name="Berlin A.M."/>
            <person name="Chapman S.B."/>
            <person name="Dewar J."/>
            <person name="Goldberg J."/>
            <person name="Griggs A."/>
            <person name="Gujja S."/>
            <person name="Hansen M."/>
            <person name="Howarth C."/>
            <person name="Imamovic A."/>
            <person name="Larimer J."/>
            <person name="McCowan C."/>
            <person name="Murphy C."/>
            <person name="Pearson M."/>
            <person name="Priest M."/>
            <person name="Roberts A."/>
            <person name="Saif S."/>
            <person name="Shea T."/>
            <person name="Sykes S."/>
            <person name="Wortman J."/>
            <person name="Nusbaum C."/>
            <person name="Birren B."/>
        </authorList>
    </citation>
    <scope>NUCLEOTIDE SEQUENCE</scope>
    <source>
        <strain evidence="12">CBS 10117</strain>
    </source>
</reference>
<reference evidence="11" key="1">
    <citation type="submission" date="2013-07" db="EMBL/GenBank/DDBJ databases">
        <title>The Genome Sequence of Cryptococcus dejecticola CBS10117.</title>
        <authorList>
            <consortium name="The Broad Institute Genome Sequencing Platform"/>
            <person name="Cuomo C."/>
            <person name="Litvintseva A."/>
            <person name="Chen Y."/>
            <person name="Heitman J."/>
            <person name="Sun S."/>
            <person name="Springer D."/>
            <person name="Dromer F."/>
            <person name="Young S.K."/>
            <person name="Zeng Q."/>
            <person name="Gargeya S."/>
            <person name="Fitzgerald M."/>
            <person name="Abouelleil A."/>
            <person name="Alvarado L."/>
            <person name="Berlin A.M."/>
            <person name="Chapman S.B."/>
            <person name="Dewar J."/>
            <person name="Goldberg J."/>
            <person name="Griggs A."/>
            <person name="Gujja S."/>
            <person name="Hansen M."/>
            <person name="Howarth C."/>
            <person name="Imamovic A."/>
            <person name="Larimer J."/>
            <person name="McCowan C."/>
            <person name="Murphy C."/>
            <person name="Pearson M."/>
            <person name="Priest M."/>
            <person name="Roberts A."/>
            <person name="Saif S."/>
            <person name="Shea T."/>
            <person name="Sykes S."/>
            <person name="Wortman J."/>
            <person name="Nusbaum C."/>
            <person name="Birren B."/>
        </authorList>
    </citation>
    <scope>NUCLEOTIDE SEQUENCE [LARGE SCALE GENOMIC DNA]</scope>
    <source>
        <strain evidence="11">CBS 10117</strain>
    </source>
</reference>
<proteinExistence type="inferred from homology"/>
<keyword evidence="4" id="KW-0967">Endosome</keyword>
<protein>
    <submittedName>
        <fullName evidence="11">Sorting nexin-41</fullName>
    </submittedName>
</protein>
<evidence type="ECO:0000256" key="6">
    <source>
        <dbReference type="ARBA" id="ARBA00023006"/>
    </source>
</evidence>
<accession>A0A1A6AHC6</accession>
<feature type="compositionally biased region" description="Basic and acidic residues" evidence="9">
    <location>
        <begin position="510"/>
        <end position="523"/>
    </location>
</feature>
<evidence type="ECO:0000259" key="10">
    <source>
        <dbReference type="PROSITE" id="PS50195"/>
    </source>
</evidence>
<feature type="region of interest" description="Disordered" evidence="9">
    <location>
        <begin position="486"/>
        <end position="533"/>
    </location>
</feature>
<dbReference type="KEGG" id="kdj:28964987"/>
<name>A0A1A6AHC6_9TREE</name>
<dbReference type="RefSeq" id="XP_018267303.1">
    <property type="nucleotide sequence ID" value="XM_018404649.1"/>
</dbReference>
<evidence type="ECO:0000256" key="9">
    <source>
        <dbReference type="SAM" id="MobiDB-lite"/>
    </source>
</evidence>
<evidence type="ECO:0000256" key="8">
    <source>
        <dbReference type="ARBA" id="ARBA00023136"/>
    </source>
</evidence>
<dbReference type="InterPro" id="IPR051079">
    <property type="entry name" value="Sorting_Nexin_Autophagy"/>
</dbReference>
<evidence type="ECO:0000313" key="11">
    <source>
        <dbReference type="EMBL" id="OBR89461.1"/>
    </source>
</evidence>
<dbReference type="PANTHER" id="PTHR46979:SF2">
    <property type="entry name" value="SORTING NEXIN-41"/>
    <property type="match status" value="1"/>
</dbReference>
<evidence type="ECO:0000256" key="4">
    <source>
        <dbReference type="ARBA" id="ARBA00022753"/>
    </source>
</evidence>
<evidence type="ECO:0000256" key="1">
    <source>
        <dbReference type="ARBA" id="ARBA00004481"/>
    </source>
</evidence>
<dbReference type="GO" id="GO:0042147">
    <property type="term" value="P:retrograde transport, endosome to Golgi"/>
    <property type="evidence" value="ECO:0007669"/>
    <property type="project" value="InterPro"/>
</dbReference>
<feature type="region of interest" description="Disordered" evidence="9">
    <location>
        <begin position="1"/>
        <end position="137"/>
    </location>
</feature>
<dbReference type="EMBL" id="CP144530">
    <property type="protein sequence ID" value="WWC58736.1"/>
    <property type="molecule type" value="Genomic_DNA"/>
</dbReference>
<feature type="compositionally biased region" description="Low complexity" evidence="9">
    <location>
        <begin position="1"/>
        <end position="21"/>
    </location>
</feature>
<keyword evidence="8" id="KW-0472">Membrane</keyword>
<feature type="region of interest" description="Disordered" evidence="9">
    <location>
        <begin position="287"/>
        <end position="323"/>
    </location>
</feature>
<dbReference type="GO" id="GO:0035091">
    <property type="term" value="F:phosphatidylinositol binding"/>
    <property type="evidence" value="ECO:0007669"/>
    <property type="project" value="InterPro"/>
</dbReference>
<keyword evidence="13" id="KW-1185">Reference proteome</keyword>
<dbReference type="GeneID" id="28964987"/>
<gene>
    <name evidence="11" type="ORF">I303_01288</name>
    <name evidence="12" type="ORF">I303_101280</name>
</gene>
<evidence type="ECO:0000256" key="3">
    <source>
        <dbReference type="ARBA" id="ARBA00022448"/>
    </source>
</evidence>
<dbReference type="InterPro" id="IPR001683">
    <property type="entry name" value="PX_dom"/>
</dbReference>
<feature type="compositionally biased region" description="Acidic residues" evidence="9">
    <location>
        <begin position="695"/>
        <end position="713"/>
    </location>
</feature>
<dbReference type="EMBL" id="KI894027">
    <property type="protein sequence ID" value="OBR89461.1"/>
    <property type="molecule type" value="Genomic_DNA"/>
</dbReference>
<dbReference type="AlphaFoldDB" id="A0A1A6AHC6"/>
<dbReference type="Proteomes" id="UP000078595">
    <property type="component" value="Chromosome 1"/>
</dbReference>
<dbReference type="Gene3D" id="1.20.1270.60">
    <property type="entry name" value="Arfaptin homology (AH) domain/BAR domain"/>
    <property type="match status" value="1"/>
</dbReference>
<evidence type="ECO:0000256" key="7">
    <source>
        <dbReference type="ARBA" id="ARBA00023121"/>
    </source>
</evidence>
<dbReference type="OrthoDB" id="289314at2759"/>
<dbReference type="InterPro" id="IPR036871">
    <property type="entry name" value="PX_dom_sf"/>
</dbReference>
<evidence type="ECO:0000256" key="2">
    <source>
        <dbReference type="ARBA" id="ARBA00010883"/>
    </source>
</evidence>
<feature type="region of interest" description="Disordered" evidence="9">
    <location>
        <begin position="636"/>
        <end position="729"/>
    </location>
</feature>
<feature type="compositionally biased region" description="Basic and acidic residues" evidence="9">
    <location>
        <begin position="31"/>
        <end position="53"/>
    </location>
</feature>
<dbReference type="CDD" id="cd07629">
    <property type="entry name" value="BAR_Atg20p"/>
    <property type="match status" value="1"/>
</dbReference>
<keyword evidence="5" id="KW-0653">Protein transport</keyword>
<reference evidence="12" key="3">
    <citation type="submission" date="2024-02" db="EMBL/GenBank/DDBJ databases">
        <title>Comparative genomics of Cryptococcus and Kwoniella reveals pathogenesis evolution and contrasting modes of karyotype evolution via chromosome fusion or intercentromeric recombination.</title>
        <authorList>
            <person name="Coelho M.A."/>
            <person name="David-Palma M."/>
            <person name="Shea T."/>
            <person name="Bowers K."/>
            <person name="McGinley-Smith S."/>
            <person name="Mohammad A.W."/>
            <person name="Gnirke A."/>
            <person name="Yurkov A.M."/>
            <person name="Nowrousian M."/>
            <person name="Sun S."/>
            <person name="Cuomo C.A."/>
            <person name="Heitman J."/>
        </authorList>
    </citation>
    <scope>NUCLEOTIDE SEQUENCE</scope>
    <source>
        <strain evidence="12">CBS 10117</strain>
    </source>
</reference>
<dbReference type="STRING" id="1296121.A0A1A6AHC6"/>
<dbReference type="Gene3D" id="3.30.1520.10">
    <property type="entry name" value="Phox-like domain"/>
    <property type="match status" value="1"/>
</dbReference>